<dbReference type="EMBL" id="NZEX01000129">
    <property type="protein sequence ID" value="MAH64043.1"/>
    <property type="molecule type" value="Genomic_DNA"/>
</dbReference>
<accession>A0A2D6YLG7</accession>
<evidence type="ECO:0000313" key="2">
    <source>
        <dbReference type="Proteomes" id="UP000226525"/>
    </source>
</evidence>
<comment type="caution">
    <text evidence="1">The sequence shown here is derived from an EMBL/GenBank/DDBJ whole genome shotgun (WGS) entry which is preliminary data.</text>
</comment>
<gene>
    <name evidence="1" type="ORF">CMN54_11485</name>
</gene>
<dbReference type="Proteomes" id="UP000226525">
    <property type="component" value="Unassembled WGS sequence"/>
</dbReference>
<protein>
    <submittedName>
        <fullName evidence="1">Uncharacterized protein</fullName>
    </submittedName>
</protein>
<organism evidence="1 2">
    <name type="scientific">SAR324 cluster bacterium</name>
    <dbReference type="NCBI Taxonomy" id="2024889"/>
    <lineage>
        <taxon>Bacteria</taxon>
        <taxon>Deltaproteobacteria</taxon>
        <taxon>SAR324 cluster</taxon>
    </lineage>
</organism>
<dbReference type="AlphaFoldDB" id="A0A2D6YLG7"/>
<name>A0A2D6YLG7_9DELT</name>
<sequence>MNDERVSTSTVDVLLAYGNFRKIKAGEENCWSVLHLENIQKDLSLEGNQQLTYDWRFNLPSDAPITDKSGSLFLLFGGGDVLDRGGRLDVRTKMMELLQSFLQTFATQFQFVQKSPKYKDGWTEVQLDPPTGSREFPNLEHVMCYLRMVEHNLELKYRCKIKTLKKNGESVKVRGKNLEVSQTMTSDDYLQTSGFPNRSRFREMIETALSEAKPTVVF</sequence>
<proteinExistence type="predicted"/>
<evidence type="ECO:0000313" key="1">
    <source>
        <dbReference type="EMBL" id="MAH64043.1"/>
    </source>
</evidence>
<reference evidence="2" key="1">
    <citation type="submission" date="2017-09" db="EMBL/GenBank/DDBJ databases">
        <title>The Reconstruction of 2,631 Draft Metagenome-Assembled Genomes from the Global Oceans.</title>
        <authorList>
            <person name="Tully B.J."/>
            <person name="Graham E.D."/>
            <person name="Heidelberg J.F."/>
        </authorList>
    </citation>
    <scope>NUCLEOTIDE SEQUENCE [LARGE SCALE GENOMIC DNA]</scope>
</reference>